<dbReference type="InterPro" id="IPR050858">
    <property type="entry name" value="Mal-CoA-ACP_Trans/PKS_FabD"/>
</dbReference>
<dbReference type="eggNOG" id="KOG2926">
    <property type="taxonomic scope" value="Eukaryota"/>
</dbReference>
<dbReference type="PANTHER" id="PTHR42681:SF1">
    <property type="entry name" value="MALONYL-COA-ACYL CARRIER PROTEIN TRANSACYLASE, MITOCHONDRIAL"/>
    <property type="match status" value="1"/>
</dbReference>
<dbReference type="SUPFAM" id="SSF52151">
    <property type="entry name" value="FabD/lysophospholipase-like"/>
    <property type="match status" value="1"/>
</dbReference>
<keyword evidence="4" id="KW-0012">Acyltransferase</keyword>
<dbReference type="GO" id="GO:0006633">
    <property type="term" value="P:fatty acid biosynthetic process"/>
    <property type="evidence" value="ECO:0007669"/>
    <property type="project" value="TreeGrafter"/>
</dbReference>
<evidence type="ECO:0000313" key="8">
    <source>
        <dbReference type="Proteomes" id="UP000001997"/>
    </source>
</evidence>
<dbReference type="AlphaFoldDB" id="A5DLD5"/>
<keyword evidence="8" id="KW-1185">Reference proteome</keyword>
<protein>
    <recommendedName>
        <fullName evidence="2">[acyl-carrier-protein] S-malonyltransferase</fullName>
        <ecNumber evidence="2">2.3.1.39</ecNumber>
    </recommendedName>
</protein>
<evidence type="ECO:0000313" key="7">
    <source>
        <dbReference type="EMBL" id="EDK39988.2"/>
    </source>
</evidence>
<name>A5DLD5_PICGU</name>
<proteinExistence type="inferred from homology"/>
<dbReference type="InterPro" id="IPR024925">
    <property type="entry name" value="Malonyl_CoA-ACP_transAc"/>
</dbReference>
<keyword evidence="3" id="KW-0808">Transferase</keyword>
<dbReference type="Proteomes" id="UP000001997">
    <property type="component" value="Unassembled WGS sequence"/>
</dbReference>
<dbReference type="EC" id="2.3.1.39" evidence="2"/>
<evidence type="ECO:0000256" key="5">
    <source>
        <dbReference type="ARBA" id="ARBA00048462"/>
    </source>
</evidence>
<dbReference type="PIRSF" id="PIRSF000446">
    <property type="entry name" value="Mct"/>
    <property type="match status" value="1"/>
</dbReference>
<reference evidence="7 8" key="1">
    <citation type="journal article" date="2009" name="Nature">
        <title>Evolution of pathogenicity and sexual reproduction in eight Candida genomes.</title>
        <authorList>
            <person name="Butler G."/>
            <person name="Rasmussen M.D."/>
            <person name="Lin M.F."/>
            <person name="Santos M.A."/>
            <person name="Sakthikumar S."/>
            <person name="Munro C.A."/>
            <person name="Rheinbay E."/>
            <person name="Grabherr M."/>
            <person name="Forche A."/>
            <person name="Reedy J.L."/>
            <person name="Agrafioti I."/>
            <person name="Arnaud M.B."/>
            <person name="Bates S."/>
            <person name="Brown A.J."/>
            <person name="Brunke S."/>
            <person name="Costanzo M.C."/>
            <person name="Fitzpatrick D.A."/>
            <person name="de Groot P.W."/>
            <person name="Harris D."/>
            <person name="Hoyer L.L."/>
            <person name="Hube B."/>
            <person name="Klis F.M."/>
            <person name="Kodira C."/>
            <person name="Lennard N."/>
            <person name="Logue M.E."/>
            <person name="Martin R."/>
            <person name="Neiman A.M."/>
            <person name="Nikolaou E."/>
            <person name="Quail M.A."/>
            <person name="Quinn J."/>
            <person name="Santos M.C."/>
            <person name="Schmitzberger F.F."/>
            <person name="Sherlock G."/>
            <person name="Shah P."/>
            <person name="Silverstein K.A."/>
            <person name="Skrzypek M.S."/>
            <person name="Soll D."/>
            <person name="Staggs R."/>
            <person name="Stansfield I."/>
            <person name="Stumpf M.P."/>
            <person name="Sudbery P.E."/>
            <person name="Srikantha T."/>
            <person name="Zeng Q."/>
            <person name="Berman J."/>
            <person name="Berriman M."/>
            <person name="Heitman J."/>
            <person name="Gow N.A."/>
            <person name="Lorenz M.C."/>
            <person name="Birren B.W."/>
            <person name="Kellis M."/>
            <person name="Cuomo C.A."/>
        </authorList>
    </citation>
    <scope>NUCLEOTIDE SEQUENCE [LARGE SCALE GENOMIC DNA]</scope>
    <source>
        <strain evidence="8">ATCC 6260 / CBS 566 / DSM 6381 / JCM 1539 / NBRC 10279 / NRRL Y-324</strain>
    </source>
</reference>
<dbReference type="OMA" id="AFHTPFF"/>
<dbReference type="GeneID" id="5125422"/>
<dbReference type="OrthoDB" id="541883at2759"/>
<dbReference type="SMART" id="SM00827">
    <property type="entry name" value="PKS_AT"/>
    <property type="match status" value="1"/>
</dbReference>
<dbReference type="EMBL" id="CH408159">
    <property type="protein sequence ID" value="EDK39988.2"/>
    <property type="molecule type" value="Genomic_DNA"/>
</dbReference>
<dbReference type="InterPro" id="IPR016035">
    <property type="entry name" value="Acyl_Trfase/lysoPLipase"/>
</dbReference>
<dbReference type="InterPro" id="IPR016036">
    <property type="entry name" value="Malonyl_transacylase_ACP-bd"/>
</dbReference>
<gene>
    <name evidence="7" type="ORF">PGUG_04086</name>
</gene>
<dbReference type="InterPro" id="IPR014043">
    <property type="entry name" value="Acyl_transferase_dom"/>
</dbReference>
<dbReference type="InParanoid" id="A5DLD5"/>
<dbReference type="Pfam" id="PF00698">
    <property type="entry name" value="Acyl_transf_1"/>
    <property type="match status" value="1"/>
</dbReference>
<dbReference type="VEuPathDB" id="FungiDB:PGUG_04086"/>
<evidence type="ECO:0000256" key="2">
    <source>
        <dbReference type="ARBA" id="ARBA00013258"/>
    </source>
</evidence>
<accession>A5DLD5</accession>
<dbReference type="SUPFAM" id="SSF55048">
    <property type="entry name" value="Probable ACP-binding domain of malonyl-CoA ACP transacylase"/>
    <property type="match status" value="1"/>
</dbReference>
<dbReference type="STRING" id="294746.A5DLD5"/>
<comment type="catalytic activity">
    <reaction evidence="5">
        <text>holo-[ACP] + malonyl-CoA = malonyl-[ACP] + CoA</text>
        <dbReference type="Rhea" id="RHEA:41792"/>
        <dbReference type="Rhea" id="RHEA-COMP:9623"/>
        <dbReference type="Rhea" id="RHEA-COMP:9685"/>
        <dbReference type="ChEBI" id="CHEBI:57287"/>
        <dbReference type="ChEBI" id="CHEBI:57384"/>
        <dbReference type="ChEBI" id="CHEBI:64479"/>
        <dbReference type="ChEBI" id="CHEBI:78449"/>
        <dbReference type="EC" id="2.3.1.39"/>
    </reaction>
</comment>
<evidence type="ECO:0000259" key="6">
    <source>
        <dbReference type="SMART" id="SM00827"/>
    </source>
</evidence>
<dbReference type="FunCoup" id="A5DLD5">
    <property type="interactions" value="51"/>
</dbReference>
<dbReference type="GO" id="GO:0005739">
    <property type="term" value="C:mitochondrion"/>
    <property type="evidence" value="ECO:0007669"/>
    <property type="project" value="TreeGrafter"/>
</dbReference>
<dbReference type="GO" id="GO:0004314">
    <property type="term" value="F:[acyl-carrier-protein] S-malonyltransferase activity"/>
    <property type="evidence" value="ECO:0007669"/>
    <property type="project" value="UniProtKB-EC"/>
</dbReference>
<evidence type="ECO:0000256" key="3">
    <source>
        <dbReference type="ARBA" id="ARBA00022679"/>
    </source>
</evidence>
<dbReference type="Gene3D" id="3.30.70.250">
    <property type="entry name" value="Malonyl-CoA ACP transacylase, ACP-binding"/>
    <property type="match status" value="1"/>
</dbReference>
<comment type="similarity">
    <text evidence="1">Belongs to the FabD family.</text>
</comment>
<dbReference type="RefSeq" id="XP_001483357.2">
    <property type="nucleotide sequence ID" value="XM_001483307.1"/>
</dbReference>
<dbReference type="Gene3D" id="3.40.366.10">
    <property type="entry name" value="Malonyl-Coenzyme A Acyl Carrier Protein, domain 2"/>
    <property type="match status" value="1"/>
</dbReference>
<dbReference type="KEGG" id="pgu:PGUG_04086"/>
<sequence>MSISTVFSNGTKAVKKSALSCPGQGLDLSAAFAGFHKHKNLFKRFLDEVDDALGENLSSSLFDKNPQLDLMRTYYAQPAILTATVCIHEYIRRVHGVDLIRQPEVEYILGHSLGEYSALAVSGMLELGTAVQLVRKRAQLMEDLVLNSKNYEMKALMFRAPFFEKVLKHCDDNQILANVNTCQQIVVAGEKQKIQAVLDQLPKRTIAKITALPVKIPFHNEKLRPMEAKLSKWIEHKEIKSPIKPFILNLTGKISSDPQHILSSILRTNSCPVQWVKSMETLKAEGINTVYALGPGEILSGLNSKFMESISLSEP</sequence>
<organism evidence="7 8">
    <name type="scientific">Meyerozyma guilliermondii (strain ATCC 6260 / CBS 566 / DSM 6381 / JCM 1539 / NBRC 10279 / NRRL Y-324)</name>
    <name type="common">Yeast</name>
    <name type="synonym">Candida guilliermondii</name>
    <dbReference type="NCBI Taxonomy" id="294746"/>
    <lineage>
        <taxon>Eukaryota</taxon>
        <taxon>Fungi</taxon>
        <taxon>Dikarya</taxon>
        <taxon>Ascomycota</taxon>
        <taxon>Saccharomycotina</taxon>
        <taxon>Pichiomycetes</taxon>
        <taxon>Debaryomycetaceae</taxon>
        <taxon>Meyerozyma</taxon>
    </lineage>
</organism>
<dbReference type="PANTHER" id="PTHR42681">
    <property type="entry name" value="MALONYL-COA-ACYL CARRIER PROTEIN TRANSACYLASE, MITOCHONDRIAL"/>
    <property type="match status" value="1"/>
</dbReference>
<dbReference type="InterPro" id="IPR001227">
    <property type="entry name" value="Ac_transferase_dom_sf"/>
</dbReference>
<dbReference type="HOGENOM" id="CLU_030558_0_1_1"/>
<feature type="domain" description="Malonyl-CoA:ACP transacylase (MAT)" evidence="6">
    <location>
        <begin position="31"/>
        <end position="306"/>
    </location>
</feature>
<evidence type="ECO:0000256" key="1">
    <source>
        <dbReference type="ARBA" id="ARBA00008217"/>
    </source>
</evidence>
<evidence type="ECO:0000256" key="4">
    <source>
        <dbReference type="ARBA" id="ARBA00023315"/>
    </source>
</evidence>